<evidence type="ECO:0008006" key="2">
    <source>
        <dbReference type="Google" id="ProtNLM"/>
    </source>
</evidence>
<accession>A0A1W1BC77</accession>
<dbReference type="AlphaFoldDB" id="A0A1W1BC77"/>
<gene>
    <name evidence="1" type="ORF">MNB_SV-9-329</name>
</gene>
<name>A0A1W1BC77_9ZZZZ</name>
<dbReference type="NCBIfam" id="TIGR02646">
    <property type="entry name" value="retron system putative HNH endonuclease"/>
    <property type="match status" value="1"/>
</dbReference>
<evidence type="ECO:0000313" key="1">
    <source>
        <dbReference type="EMBL" id="SFV51144.1"/>
    </source>
</evidence>
<dbReference type="EMBL" id="FPHG01000008">
    <property type="protein sequence ID" value="SFV51144.1"/>
    <property type="molecule type" value="Genomic_DNA"/>
</dbReference>
<protein>
    <recommendedName>
        <fullName evidence="2">TIGR02646 family protein</fullName>
    </recommendedName>
</protein>
<reference evidence="1" key="1">
    <citation type="submission" date="2016-10" db="EMBL/GenBank/DDBJ databases">
        <authorList>
            <person name="de Groot N.N."/>
        </authorList>
    </citation>
    <scope>NUCLEOTIDE SEQUENCE</scope>
</reference>
<dbReference type="Gene3D" id="1.10.30.50">
    <property type="match status" value="1"/>
</dbReference>
<dbReference type="InterPro" id="IPR013467">
    <property type="entry name" value="HNH78-like"/>
</dbReference>
<proteinExistence type="predicted"/>
<sequence>MRYIEKVSIPQFFIDDTKKLSSWDKYYSTKKRALKAYILKEEQNSLCCYCEDRIDINNSHIEHIKPKSLDKENLTFDYYNLSISCNGTCRNSEDDKTRYNCGHRKDKDDTQYNEDKFLNPLKVEDIREYFKYNRDAEIIISNKDRNKAQYMIDTLHLNDGDLPKAREDALKDFEEIDFDSIEELQFILAQEDIAFISFLKYKYRNLI</sequence>
<organism evidence="1">
    <name type="scientific">hydrothermal vent metagenome</name>
    <dbReference type="NCBI Taxonomy" id="652676"/>
    <lineage>
        <taxon>unclassified sequences</taxon>
        <taxon>metagenomes</taxon>
        <taxon>ecological metagenomes</taxon>
    </lineage>
</organism>